<dbReference type="PANTHER" id="PTHR12277:SF81">
    <property type="entry name" value="PROTEIN ABHD13"/>
    <property type="match status" value="1"/>
</dbReference>
<gene>
    <name evidence="3" type="ORF">A7985_03960</name>
</gene>
<name>A0A1C0TUX1_9GAMM</name>
<comment type="caution">
    <text evidence="3">The sequence shown here is derived from an EMBL/GenBank/DDBJ whole genome shotgun (WGS) entry which is preliminary data.</text>
</comment>
<evidence type="ECO:0000259" key="2">
    <source>
        <dbReference type="Pfam" id="PF12146"/>
    </source>
</evidence>
<dbReference type="RefSeq" id="WP_065789098.1">
    <property type="nucleotide sequence ID" value="NZ_MAUJ01000001.1"/>
</dbReference>
<proteinExistence type="predicted"/>
<sequence>MYKKCLYLLTVLLISGCSFSGVFFPIDKRPDDPIKGIVETVQLSSPDGKMINHFLFKPPHKPKATIFVFQGSGSKVVNWYKVIKPLIESNYQIFMMEYRGFGDSEGKASHALVANDASQALRYLVTRSDVKQMPVLVMGQSYGGQLAIYVAHSHPEFVDALITEGTFTSFGDEAAYSSPLLVRPFVRAVFSEPYISEELIADLQHPMLIVHSSQDKVVPFSMAETLYAKANGEKELWEIKGKHIAAMIDLPQDYVSKINDLLRRSRNNGKAN</sequence>
<organism evidence="3 4">
    <name type="scientific">Pseudoalteromonas luteoviolacea</name>
    <dbReference type="NCBI Taxonomy" id="43657"/>
    <lineage>
        <taxon>Bacteria</taxon>
        <taxon>Pseudomonadati</taxon>
        <taxon>Pseudomonadota</taxon>
        <taxon>Gammaproteobacteria</taxon>
        <taxon>Alteromonadales</taxon>
        <taxon>Pseudoalteromonadaceae</taxon>
        <taxon>Pseudoalteromonas</taxon>
    </lineage>
</organism>
<dbReference type="SUPFAM" id="SSF53474">
    <property type="entry name" value="alpha/beta-Hydrolases"/>
    <property type="match status" value="1"/>
</dbReference>
<dbReference type="AlphaFoldDB" id="A0A1C0TUX1"/>
<dbReference type="InterPro" id="IPR022742">
    <property type="entry name" value="Hydrolase_4"/>
</dbReference>
<dbReference type="InterPro" id="IPR000073">
    <property type="entry name" value="AB_hydrolase_1"/>
</dbReference>
<dbReference type="EMBL" id="MAUJ01000001">
    <property type="protein sequence ID" value="OCQ23113.1"/>
    <property type="molecule type" value="Genomic_DNA"/>
</dbReference>
<evidence type="ECO:0000313" key="4">
    <source>
        <dbReference type="Proteomes" id="UP000093366"/>
    </source>
</evidence>
<dbReference type="OrthoDB" id="9798884at2"/>
<dbReference type="PRINTS" id="PR00111">
    <property type="entry name" value="ABHYDROLASE"/>
</dbReference>
<dbReference type="Gene3D" id="3.40.50.1820">
    <property type="entry name" value="alpha/beta hydrolase"/>
    <property type="match status" value="1"/>
</dbReference>
<evidence type="ECO:0000256" key="1">
    <source>
        <dbReference type="SAM" id="SignalP"/>
    </source>
</evidence>
<feature type="chain" id="PRO_5008646471" description="Serine aminopeptidase S33 domain-containing protein" evidence="1">
    <location>
        <begin position="21"/>
        <end position="272"/>
    </location>
</feature>
<dbReference type="Pfam" id="PF12146">
    <property type="entry name" value="Hydrolase_4"/>
    <property type="match status" value="1"/>
</dbReference>
<keyword evidence="1" id="KW-0732">Signal</keyword>
<dbReference type="PROSITE" id="PS51257">
    <property type="entry name" value="PROKAR_LIPOPROTEIN"/>
    <property type="match status" value="1"/>
</dbReference>
<protein>
    <recommendedName>
        <fullName evidence="2">Serine aminopeptidase S33 domain-containing protein</fullName>
    </recommendedName>
</protein>
<dbReference type="InterPro" id="IPR029058">
    <property type="entry name" value="AB_hydrolase_fold"/>
</dbReference>
<dbReference type="PANTHER" id="PTHR12277">
    <property type="entry name" value="ALPHA/BETA HYDROLASE DOMAIN-CONTAINING PROTEIN"/>
    <property type="match status" value="1"/>
</dbReference>
<reference evidence="4" key="1">
    <citation type="submission" date="2016-07" db="EMBL/GenBank/DDBJ databases">
        <authorList>
            <person name="Florea S."/>
            <person name="Webb J.S."/>
            <person name="Jaromczyk J."/>
            <person name="Schardl C.L."/>
        </authorList>
    </citation>
    <scope>NUCLEOTIDE SEQUENCE [LARGE SCALE GENOMIC DNA]</scope>
    <source>
        <strain evidence="4">IPB1</strain>
    </source>
</reference>
<dbReference type="Proteomes" id="UP000093366">
    <property type="component" value="Unassembled WGS sequence"/>
</dbReference>
<accession>A0A1C0TUX1</accession>
<feature type="domain" description="Serine aminopeptidase S33" evidence="2">
    <location>
        <begin position="61"/>
        <end position="175"/>
    </location>
</feature>
<evidence type="ECO:0000313" key="3">
    <source>
        <dbReference type="EMBL" id="OCQ23113.1"/>
    </source>
</evidence>
<feature type="signal peptide" evidence="1">
    <location>
        <begin position="1"/>
        <end position="20"/>
    </location>
</feature>